<dbReference type="EMBL" id="VOFY01000484">
    <property type="protein sequence ID" value="KAA8578565.1"/>
    <property type="molecule type" value="Genomic_DNA"/>
</dbReference>
<dbReference type="AlphaFoldDB" id="A0A5J5CBE5"/>
<dbReference type="PROSITE" id="PS50994">
    <property type="entry name" value="INTEGRASE"/>
    <property type="match status" value="1"/>
</dbReference>
<dbReference type="Proteomes" id="UP000327493">
    <property type="component" value="Unassembled WGS sequence"/>
</dbReference>
<dbReference type="GO" id="GO:0015074">
    <property type="term" value="P:DNA integration"/>
    <property type="evidence" value="ECO:0007669"/>
    <property type="project" value="InterPro"/>
</dbReference>
<keyword evidence="3" id="KW-1185">Reference proteome</keyword>
<evidence type="ECO:0000259" key="1">
    <source>
        <dbReference type="PROSITE" id="PS50994"/>
    </source>
</evidence>
<sequence>MIIAHHHERMKHQGKGLTINEIRRNPYWIPGINRAVASYIRQCVTCRRQRKPTKVKRMADLPPERSRAIHVEMLEDMTTNALINGLRCFIAIRGAVRLIKSDQGSNFVGAKNELAEALKEMDADRLAVFLADKQCDFSMNAPQSSHVGGVWERQIRSVRSILRSTLALSSGRLNDASLRAFFYEAMAIVNSRPLTVDNLSDPHSLEPLTPNHLLTMKSVQALPPPGEF</sequence>
<dbReference type="InterPro" id="IPR012337">
    <property type="entry name" value="RNaseH-like_sf"/>
</dbReference>
<dbReference type="SUPFAM" id="SSF53098">
    <property type="entry name" value="Ribonuclease H-like"/>
    <property type="match status" value="1"/>
</dbReference>
<comment type="caution">
    <text evidence="2">The sequence shown here is derived from an EMBL/GenBank/DDBJ whole genome shotgun (WGS) entry which is preliminary data.</text>
</comment>
<protein>
    <recommendedName>
        <fullName evidence="1">Integrase catalytic domain-containing protein</fullName>
    </recommendedName>
</protein>
<dbReference type="Pfam" id="PF17921">
    <property type="entry name" value="Integrase_H2C2"/>
    <property type="match status" value="1"/>
</dbReference>
<evidence type="ECO:0000313" key="2">
    <source>
        <dbReference type="EMBL" id="KAA8578565.1"/>
    </source>
</evidence>
<gene>
    <name evidence="2" type="ORF">FQN60_002572</name>
</gene>
<dbReference type="PANTHER" id="PTHR47331">
    <property type="entry name" value="PHD-TYPE DOMAIN-CONTAINING PROTEIN"/>
    <property type="match status" value="1"/>
</dbReference>
<accession>A0A5J5CBE5</accession>
<proteinExistence type="predicted"/>
<evidence type="ECO:0000313" key="3">
    <source>
        <dbReference type="Proteomes" id="UP000327493"/>
    </source>
</evidence>
<dbReference type="Gene3D" id="1.10.340.70">
    <property type="match status" value="1"/>
</dbReference>
<dbReference type="Gene3D" id="3.30.420.10">
    <property type="entry name" value="Ribonuclease H-like superfamily/Ribonuclease H"/>
    <property type="match status" value="1"/>
</dbReference>
<dbReference type="InterPro" id="IPR036397">
    <property type="entry name" value="RNaseH_sf"/>
</dbReference>
<dbReference type="PANTHER" id="PTHR47331:SF5">
    <property type="entry name" value="RIBONUCLEASE H"/>
    <property type="match status" value="1"/>
</dbReference>
<organism evidence="2 3">
    <name type="scientific">Etheostoma spectabile</name>
    <name type="common">orangethroat darter</name>
    <dbReference type="NCBI Taxonomy" id="54343"/>
    <lineage>
        <taxon>Eukaryota</taxon>
        <taxon>Metazoa</taxon>
        <taxon>Chordata</taxon>
        <taxon>Craniata</taxon>
        <taxon>Vertebrata</taxon>
        <taxon>Euteleostomi</taxon>
        <taxon>Actinopterygii</taxon>
        <taxon>Neopterygii</taxon>
        <taxon>Teleostei</taxon>
        <taxon>Neoteleostei</taxon>
        <taxon>Acanthomorphata</taxon>
        <taxon>Eupercaria</taxon>
        <taxon>Perciformes</taxon>
        <taxon>Percoidei</taxon>
        <taxon>Percidae</taxon>
        <taxon>Etheostomatinae</taxon>
        <taxon>Etheostoma</taxon>
    </lineage>
</organism>
<feature type="non-terminal residue" evidence="2">
    <location>
        <position position="228"/>
    </location>
</feature>
<reference evidence="2 3" key="1">
    <citation type="submission" date="2019-08" db="EMBL/GenBank/DDBJ databases">
        <title>A chromosome-level genome assembly, high-density linkage maps, and genome scans reveal the genomic architecture of hybrid incompatibilities underlying speciation via character displacement in darters (Percidae: Etheostominae).</title>
        <authorList>
            <person name="Moran R.L."/>
            <person name="Catchen J.M."/>
            <person name="Fuller R.C."/>
        </authorList>
    </citation>
    <scope>NUCLEOTIDE SEQUENCE [LARGE SCALE GENOMIC DNA]</scope>
    <source>
        <strain evidence="2">EspeVRDwgs_2016</strain>
        <tissue evidence="2">Muscle</tissue>
    </source>
</reference>
<dbReference type="GO" id="GO:0003676">
    <property type="term" value="F:nucleic acid binding"/>
    <property type="evidence" value="ECO:0007669"/>
    <property type="project" value="InterPro"/>
</dbReference>
<dbReference type="InterPro" id="IPR001584">
    <property type="entry name" value="Integrase_cat-core"/>
</dbReference>
<feature type="domain" description="Integrase catalytic" evidence="1">
    <location>
        <begin position="66"/>
        <end position="218"/>
    </location>
</feature>
<dbReference type="InterPro" id="IPR041588">
    <property type="entry name" value="Integrase_H2C2"/>
</dbReference>
<name>A0A5J5CBE5_9PERO</name>